<accession>A0A6J6E6M7</accession>
<reference evidence="3" key="1">
    <citation type="submission" date="2020-05" db="EMBL/GenBank/DDBJ databases">
        <authorList>
            <person name="Chiriac C."/>
            <person name="Salcher M."/>
            <person name="Ghai R."/>
            <person name="Kavagutti S V."/>
        </authorList>
    </citation>
    <scope>NUCLEOTIDE SEQUENCE</scope>
</reference>
<organism evidence="3">
    <name type="scientific">freshwater metagenome</name>
    <dbReference type="NCBI Taxonomy" id="449393"/>
    <lineage>
        <taxon>unclassified sequences</taxon>
        <taxon>metagenomes</taxon>
        <taxon>ecological metagenomes</taxon>
    </lineage>
</organism>
<evidence type="ECO:0000256" key="2">
    <source>
        <dbReference type="SAM" id="Phobius"/>
    </source>
</evidence>
<protein>
    <submittedName>
        <fullName evidence="3">Unannotated protein</fullName>
    </submittedName>
</protein>
<proteinExistence type="predicted"/>
<keyword evidence="2" id="KW-0812">Transmembrane</keyword>
<keyword evidence="2" id="KW-1133">Transmembrane helix</keyword>
<evidence type="ECO:0000313" key="3">
    <source>
        <dbReference type="EMBL" id="CAB4569953.1"/>
    </source>
</evidence>
<dbReference type="EMBL" id="CAEZTD010000115">
    <property type="protein sequence ID" value="CAB4569953.1"/>
    <property type="molecule type" value="Genomic_DNA"/>
</dbReference>
<gene>
    <name evidence="3" type="ORF">UFOPK1591_01240</name>
</gene>
<feature type="compositionally biased region" description="Low complexity" evidence="1">
    <location>
        <begin position="1"/>
        <end position="10"/>
    </location>
</feature>
<feature type="transmembrane region" description="Helical" evidence="2">
    <location>
        <begin position="247"/>
        <end position="266"/>
    </location>
</feature>
<dbReference type="AlphaFoldDB" id="A0A6J6E6M7"/>
<feature type="region of interest" description="Disordered" evidence="1">
    <location>
        <begin position="1"/>
        <end position="20"/>
    </location>
</feature>
<name>A0A6J6E6M7_9ZZZZ</name>
<evidence type="ECO:0000256" key="1">
    <source>
        <dbReference type="SAM" id="MobiDB-lite"/>
    </source>
</evidence>
<keyword evidence="2" id="KW-0472">Membrane</keyword>
<sequence length="274" mass="27874">MWSSSASTSSNAEPRSGRHRSVGFECLPSRLDVNVEKKFAPLAALAITFALVCAGASPALAAPVVDQTQTLTAAGEAAVSCFIDMSSDPQCQELGSTFTAGISGRLTSIDVPTIRYTTPADLTVKVWNVDAVTGFPTGSAIATQVIPAASLVSGGTISVAFSTPATVVAGTGYVFTLEFPLSSASSSTGMLLALGFSPADKRLARFSSIDPDYGISFTTFVDDAPVKDASSDSSSLADTGTNTSVKAGSIALGAGLLMAGALAVTVTRRRLARS</sequence>